<gene>
    <name evidence="7" type="ORF">BgAZ_302110</name>
</gene>
<evidence type="ECO:0000256" key="3">
    <source>
        <dbReference type="ARBA" id="ARBA00022741"/>
    </source>
</evidence>
<feature type="domain" description="Nudix hydrolase" evidence="6">
    <location>
        <begin position="6"/>
        <end position="140"/>
    </location>
</feature>
<comment type="caution">
    <text evidence="7">The sequence shown here is derived from an EMBL/GenBank/DDBJ whole genome shotgun (WGS) entry which is preliminary data.</text>
</comment>
<dbReference type="CDD" id="cd03428">
    <property type="entry name" value="NUDIX_Ap4A_Nudt2"/>
    <property type="match status" value="1"/>
</dbReference>
<dbReference type="Proteomes" id="UP001230268">
    <property type="component" value="Unassembled WGS sequence"/>
</dbReference>
<evidence type="ECO:0000256" key="4">
    <source>
        <dbReference type="ARBA" id="ARBA00022801"/>
    </source>
</evidence>
<sequence>METDDNMVRAAGIILYLLENASKEAKYLLLKASNKPYHWTPPKGRLDPGENYVETAYRETWEECGVPKDLIQMDDTYKEVLHYTAHGKAKECVYYLGKLMKPDAAIKLSHEHTEYAWVPVSKIGEYCDKESLRSMIMKADDHIKQQT</sequence>
<dbReference type="PROSITE" id="PS00893">
    <property type="entry name" value="NUDIX_BOX"/>
    <property type="match status" value="1"/>
</dbReference>
<dbReference type="InterPro" id="IPR015797">
    <property type="entry name" value="NUDIX_hydrolase-like_dom_sf"/>
</dbReference>
<dbReference type="GO" id="GO:0004081">
    <property type="term" value="F:bis(5'-nucleosyl)-tetraphosphatase (asymmetrical) activity"/>
    <property type="evidence" value="ECO:0007669"/>
    <property type="project" value="TreeGrafter"/>
</dbReference>
<protein>
    <recommendedName>
        <fullName evidence="2">Bis(5'-nucleosyl)-tetraphosphatase [asymmetrical]</fullName>
    </recommendedName>
    <alternativeName>
        <fullName evidence="5">Diadenosine 5',5'''-P1,P4-tetraphosphate asymmetrical hydrolase</fullName>
    </alternativeName>
</protein>
<evidence type="ECO:0000256" key="5">
    <source>
        <dbReference type="ARBA" id="ARBA00032644"/>
    </source>
</evidence>
<reference evidence="7" key="1">
    <citation type="submission" date="2023-08" db="EMBL/GenBank/DDBJ databases">
        <title>Draft sequence of the Babesia gibsoni genome.</title>
        <authorList>
            <person name="Yamagishi J.Y."/>
            <person name="Xuan X.X."/>
        </authorList>
    </citation>
    <scope>NUCLEOTIDE SEQUENCE</scope>
    <source>
        <strain evidence="7">Azabu</strain>
    </source>
</reference>
<keyword evidence="8" id="KW-1185">Reference proteome</keyword>
<name>A0AAD8LJP9_BABGI</name>
<dbReference type="GO" id="GO:0006754">
    <property type="term" value="P:ATP biosynthetic process"/>
    <property type="evidence" value="ECO:0007669"/>
    <property type="project" value="TreeGrafter"/>
</dbReference>
<dbReference type="GO" id="GO:0006167">
    <property type="term" value="P:AMP biosynthetic process"/>
    <property type="evidence" value="ECO:0007669"/>
    <property type="project" value="TreeGrafter"/>
</dbReference>
<dbReference type="AlphaFoldDB" id="A0AAD8LJP9"/>
<proteinExistence type="inferred from homology"/>
<evidence type="ECO:0000313" key="8">
    <source>
        <dbReference type="Proteomes" id="UP001230268"/>
    </source>
</evidence>
<dbReference type="InterPro" id="IPR000086">
    <property type="entry name" value="NUDIX_hydrolase_dom"/>
</dbReference>
<dbReference type="PROSITE" id="PS51462">
    <property type="entry name" value="NUDIX"/>
    <property type="match status" value="1"/>
</dbReference>
<dbReference type="PRINTS" id="PR01405">
    <property type="entry name" value="TETRPHPHTASE"/>
</dbReference>
<dbReference type="SUPFAM" id="SSF55811">
    <property type="entry name" value="Nudix"/>
    <property type="match status" value="1"/>
</dbReference>
<dbReference type="PANTHER" id="PTHR21340">
    <property type="entry name" value="DIADENOSINE 5,5-P1,P4-TETRAPHOSPHATE PYROPHOSPHOHYDROLASE MUTT"/>
    <property type="match status" value="1"/>
</dbReference>
<dbReference type="Pfam" id="PF00293">
    <property type="entry name" value="NUDIX"/>
    <property type="match status" value="1"/>
</dbReference>
<dbReference type="GO" id="GO:0000166">
    <property type="term" value="F:nucleotide binding"/>
    <property type="evidence" value="ECO:0007669"/>
    <property type="project" value="UniProtKB-KW"/>
</dbReference>
<dbReference type="InterPro" id="IPR003565">
    <property type="entry name" value="Tetra_PHTase"/>
</dbReference>
<comment type="similarity">
    <text evidence="1">Belongs to the Nudix hydrolase family.</text>
</comment>
<dbReference type="InterPro" id="IPR020084">
    <property type="entry name" value="NUDIX_hydrolase_CS"/>
</dbReference>
<dbReference type="Gene3D" id="3.90.79.10">
    <property type="entry name" value="Nucleoside Triphosphate Pyrophosphohydrolase"/>
    <property type="match status" value="1"/>
</dbReference>
<evidence type="ECO:0000256" key="2">
    <source>
        <dbReference type="ARBA" id="ARBA00018911"/>
    </source>
</evidence>
<keyword evidence="3" id="KW-0547">Nucleotide-binding</keyword>
<evidence type="ECO:0000256" key="1">
    <source>
        <dbReference type="ARBA" id="ARBA00005582"/>
    </source>
</evidence>
<dbReference type="InterPro" id="IPR051325">
    <property type="entry name" value="Nudix_hydrolase_domain"/>
</dbReference>
<organism evidence="7 8">
    <name type="scientific">Babesia gibsoni</name>
    <dbReference type="NCBI Taxonomy" id="33632"/>
    <lineage>
        <taxon>Eukaryota</taxon>
        <taxon>Sar</taxon>
        <taxon>Alveolata</taxon>
        <taxon>Apicomplexa</taxon>
        <taxon>Aconoidasida</taxon>
        <taxon>Piroplasmida</taxon>
        <taxon>Babesiidae</taxon>
        <taxon>Babesia</taxon>
    </lineage>
</organism>
<accession>A0AAD8LJP9</accession>
<dbReference type="PANTHER" id="PTHR21340:SF0">
    <property type="entry name" value="BIS(5'-NUCLEOSYL)-TETRAPHOSPHATASE [ASYMMETRICAL]"/>
    <property type="match status" value="1"/>
</dbReference>
<evidence type="ECO:0000259" key="6">
    <source>
        <dbReference type="PROSITE" id="PS51462"/>
    </source>
</evidence>
<keyword evidence="4" id="KW-0378">Hydrolase</keyword>
<dbReference type="EMBL" id="JAVEPI010000003">
    <property type="protein sequence ID" value="KAK1442693.1"/>
    <property type="molecule type" value="Genomic_DNA"/>
</dbReference>
<evidence type="ECO:0000313" key="7">
    <source>
        <dbReference type="EMBL" id="KAK1442693.1"/>
    </source>
</evidence>